<evidence type="ECO:0000259" key="1">
    <source>
        <dbReference type="Pfam" id="PF14479"/>
    </source>
</evidence>
<protein>
    <recommendedName>
        <fullName evidence="1">Prion-inhibition and propagation HeLo domain-containing protein</fullName>
    </recommendedName>
</protein>
<sequence length="291" mass="32067">MSQPFGIVSEAIQMATAFSACVEVFDYVQLSRRFGKDFQTNQLKLTLLKLRLSRWGAAVDVYNDPQLGNSLATKDDVETAKDTLLQILLLFEDSKTISDKYKLKAGENEAVEGQHPNADLTEDMAITSVNNKMNALAMKRRKGTNVLKLAAWSMHHNKAVSRLVEDISGLIESLEQLFPPQPTIQSRLVAREVSEAQDEREMAALATSAQGIDQVLFAAAGQKAVHQYRNVQIEAGEDGSIFNGNAFSRDYGGATHAGPAHMYDGITVKGTKRLRVHNGNQYGGDDFFNRS</sequence>
<evidence type="ECO:0000313" key="3">
    <source>
        <dbReference type="Proteomes" id="UP001273209"/>
    </source>
</evidence>
<evidence type="ECO:0000313" key="2">
    <source>
        <dbReference type="EMBL" id="KAK4076984.1"/>
    </source>
</evidence>
<organism evidence="2 3">
    <name type="scientific">Trichoderma aggressivum f. europaeum</name>
    <dbReference type="NCBI Taxonomy" id="173218"/>
    <lineage>
        <taxon>Eukaryota</taxon>
        <taxon>Fungi</taxon>
        <taxon>Dikarya</taxon>
        <taxon>Ascomycota</taxon>
        <taxon>Pezizomycotina</taxon>
        <taxon>Sordariomycetes</taxon>
        <taxon>Hypocreomycetidae</taxon>
        <taxon>Hypocreales</taxon>
        <taxon>Hypocreaceae</taxon>
        <taxon>Trichoderma</taxon>
    </lineage>
</organism>
<dbReference type="PANTHER" id="PTHR37542">
    <property type="entry name" value="HELO DOMAIN-CONTAINING PROTEIN-RELATED"/>
    <property type="match status" value="1"/>
</dbReference>
<dbReference type="GeneID" id="87918205"/>
<keyword evidence="3" id="KW-1185">Reference proteome</keyword>
<proteinExistence type="predicted"/>
<dbReference type="Proteomes" id="UP001273209">
    <property type="component" value="Unassembled WGS sequence"/>
</dbReference>
<comment type="caution">
    <text evidence="2">The sequence shown here is derived from an EMBL/GenBank/DDBJ whole genome shotgun (WGS) entry which is preliminary data.</text>
</comment>
<dbReference type="PANTHER" id="PTHR37542:SF3">
    <property type="entry name" value="PRION-INHIBITION AND PROPAGATION HELO DOMAIN-CONTAINING PROTEIN"/>
    <property type="match status" value="1"/>
</dbReference>
<gene>
    <name evidence="2" type="ORF">Triagg1_3951</name>
</gene>
<dbReference type="AlphaFoldDB" id="A0AAE1IFB7"/>
<dbReference type="InterPro" id="IPR038305">
    <property type="entry name" value="HeLo_sf"/>
</dbReference>
<dbReference type="RefSeq" id="XP_062756971.1">
    <property type="nucleotide sequence ID" value="XM_062898300.1"/>
</dbReference>
<dbReference type="Gene3D" id="1.20.120.1020">
    <property type="entry name" value="Prion-inhibition and propagation, HeLo domain"/>
    <property type="match status" value="1"/>
</dbReference>
<feature type="domain" description="Prion-inhibition and propagation HeLo" evidence="1">
    <location>
        <begin position="6"/>
        <end position="203"/>
    </location>
</feature>
<dbReference type="EMBL" id="JAWRVG010000012">
    <property type="protein sequence ID" value="KAK4076984.1"/>
    <property type="molecule type" value="Genomic_DNA"/>
</dbReference>
<dbReference type="Pfam" id="PF14479">
    <property type="entry name" value="HeLo"/>
    <property type="match status" value="1"/>
</dbReference>
<accession>A0AAE1IFB7</accession>
<dbReference type="InterPro" id="IPR029498">
    <property type="entry name" value="HeLo_dom"/>
</dbReference>
<reference evidence="2" key="1">
    <citation type="submission" date="2023-11" db="EMBL/GenBank/DDBJ databases">
        <title>The genome sequences of three competitors of mushroom-forming fungi.</title>
        <authorList>
            <person name="Beijen E."/>
            <person name="Ohm R.A."/>
        </authorList>
    </citation>
    <scope>NUCLEOTIDE SEQUENCE</scope>
    <source>
        <strain evidence="2">CBS 100526</strain>
    </source>
</reference>
<name>A0AAE1IFB7_9HYPO</name>